<dbReference type="Pfam" id="PF06179">
    <property type="entry name" value="Med22"/>
    <property type="match status" value="1"/>
</dbReference>
<organism evidence="7 8">
    <name type="scientific">Fusarium poae</name>
    <dbReference type="NCBI Taxonomy" id="36050"/>
    <lineage>
        <taxon>Eukaryota</taxon>
        <taxon>Fungi</taxon>
        <taxon>Dikarya</taxon>
        <taxon>Ascomycota</taxon>
        <taxon>Pezizomycotina</taxon>
        <taxon>Sordariomycetes</taxon>
        <taxon>Hypocreomycetidae</taxon>
        <taxon>Hypocreales</taxon>
        <taxon>Nectriaceae</taxon>
        <taxon>Fusarium</taxon>
    </lineage>
</organism>
<dbReference type="GO" id="GO:0003712">
    <property type="term" value="F:transcription coregulator activity"/>
    <property type="evidence" value="ECO:0007669"/>
    <property type="project" value="InterPro"/>
</dbReference>
<name>A0A1B8ABD6_FUSPO</name>
<dbReference type="Proteomes" id="UP000091967">
    <property type="component" value="Unassembled WGS sequence"/>
</dbReference>
<dbReference type="GO" id="GO:0016592">
    <property type="term" value="C:mediator complex"/>
    <property type="evidence" value="ECO:0007669"/>
    <property type="project" value="InterPro"/>
</dbReference>
<dbReference type="GO" id="GO:0006357">
    <property type="term" value="P:regulation of transcription by RNA polymerase II"/>
    <property type="evidence" value="ECO:0007669"/>
    <property type="project" value="InterPro"/>
</dbReference>
<reference evidence="7 8" key="1">
    <citation type="submission" date="2016-06" db="EMBL/GenBank/DDBJ databases">
        <title>Living apart together: crosstalk between the core and supernumerary genomes in a fungal plant pathogen.</title>
        <authorList>
            <person name="Vanheule A."/>
            <person name="Audenaert K."/>
            <person name="Warris S."/>
            <person name="Van De Geest H."/>
            <person name="Schijlen E."/>
            <person name="Hofte M."/>
            <person name="De Saeger S."/>
            <person name="Haesaert G."/>
            <person name="Waalwijk C."/>
            <person name="Van Der Lee T."/>
        </authorList>
    </citation>
    <scope>NUCLEOTIDE SEQUENCE [LARGE SCALE GENOMIC DNA]</scope>
    <source>
        <strain evidence="7 8">2516</strain>
    </source>
</reference>
<feature type="region of interest" description="Disordered" evidence="6">
    <location>
        <begin position="144"/>
        <end position="167"/>
    </location>
</feature>
<comment type="subcellular location">
    <subcellularLocation>
        <location evidence="1">Nucleus</location>
    </subcellularLocation>
</comment>
<evidence type="ECO:0000256" key="4">
    <source>
        <dbReference type="ARBA" id="ARBA00023163"/>
    </source>
</evidence>
<sequence length="167" mass="18934">MDSTSSNNLLDKHNKLIFEILRSYRDLMNCVTIQGMDRDNQKDFEAQTTKLDYRDPETMAAAEIKTQRKFDQLHDNIKQLLALSRTIKELWVFGPLDRADGHRQEKEVQIDRDVQEVSRLLDNFDTNAMRELAEKFGGSYEPQAVASLSSAAATTTQPAEPAPSTGN</sequence>
<comment type="caution">
    <text evidence="7">The sequence shown here is derived from an EMBL/GenBank/DDBJ whole genome shotgun (WGS) entry which is preliminary data.</text>
</comment>
<evidence type="ECO:0000256" key="1">
    <source>
        <dbReference type="ARBA" id="ARBA00004123"/>
    </source>
</evidence>
<evidence type="ECO:0000313" key="8">
    <source>
        <dbReference type="Proteomes" id="UP000091967"/>
    </source>
</evidence>
<proteinExistence type="inferred from homology"/>
<keyword evidence="8" id="KW-1185">Reference proteome</keyword>
<keyword evidence="3" id="KW-0805">Transcription regulation</keyword>
<protein>
    <recommendedName>
        <fullName evidence="9">Mediator complex subunit 22</fullName>
    </recommendedName>
</protein>
<evidence type="ECO:0000256" key="5">
    <source>
        <dbReference type="ARBA" id="ARBA00023242"/>
    </source>
</evidence>
<dbReference type="InterPro" id="IPR009332">
    <property type="entry name" value="Med22"/>
</dbReference>
<dbReference type="Gene3D" id="6.10.280.160">
    <property type="entry name" value="Mediator of RNA polymerase II transcription subunit 22"/>
    <property type="match status" value="1"/>
</dbReference>
<dbReference type="AlphaFoldDB" id="A0A1B8ABD6"/>
<evidence type="ECO:0000256" key="6">
    <source>
        <dbReference type="SAM" id="MobiDB-lite"/>
    </source>
</evidence>
<evidence type="ECO:0000256" key="2">
    <source>
        <dbReference type="ARBA" id="ARBA00005942"/>
    </source>
</evidence>
<accession>A0A1B8ABD6</accession>
<keyword evidence="4" id="KW-0804">Transcription</keyword>
<dbReference type="STRING" id="36050.A0A1B8ABD6"/>
<dbReference type="EMBL" id="LYXU01000004">
    <property type="protein sequence ID" value="OBS17788.1"/>
    <property type="molecule type" value="Genomic_DNA"/>
</dbReference>
<evidence type="ECO:0000313" key="7">
    <source>
        <dbReference type="EMBL" id="OBS17788.1"/>
    </source>
</evidence>
<evidence type="ECO:0000256" key="3">
    <source>
        <dbReference type="ARBA" id="ARBA00023015"/>
    </source>
</evidence>
<evidence type="ECO:0008006" key="9">
    <source>
        <dbReference type="Google" id="ProtNLM"/>
    </source>
</evidence>
<gene>
    <name evidence="7" type="ORF">FPOA_09520</name>
</gene>
<dbReference type="OMA" id="YRDLMNC"/>
<keyword evidence="5" id="KW-0539">Nucleus</keyword>
<comment type="similarity">
    <text evidence="2">Belongs to the Mediator complex subunit 22 family.</text>
</comment>
<dbReference type="OrthoDB" id="203279at2759"/>